<evidence type="ECO:0000259" key="3">
    <source>
        <dbReference type="Pfam" id="PF13860"/>
    </source>
</evidence>
<evidence type="ECO:0000256" key="1">
    <source>
        <dbReference type="SAM" id="MobiDB-lite"/>
    </source>
</evidence>
<sequence length="1239" mass="133794">MRHSQRSISTLLLVGVLLLPSTTEARPPTGNGGSYSPQPTYTVVRPYWSGTLLRQTAATTSYFLYPGACVQRALGTWSAKSSPVADSLQPTPGFTNSSGYTDNQPDIAGNNNTIAYTRADQSLGEILWHVVNVSVPASQRPSILDGSNSLWCGKFDTNFAVQVGYPNHSFQILYLDTGAHSASYNFTFLGNLSTEQNYDYFTIIGGGTSGGNNLDPLQNNRALYNDIIPMVGTRFGGPDGNSEQLVSWTGSIKTAQNVASNSGSDLQIVVGAASGLPNSVSYTVTNIPSIHRVLYVVFTADSRFSSEDGLWPDSHGEIIDDVATSDNGAIYTDQAPAGGSDPFGGAIVRGTYGTAPFLSCRVAAGIGELWQLAPGTENVTSDFCAPQKQSSSDLFFEGGDPNTNLAINGQFNSIVSCTFPVPSGTASIFAQWTEYLDLPRFAGYVQYAEYRIHKFGSWSGWRNTAAYNAVNEGAFQGWIDDGDELAEAVQADSFQVRYNLECIPSFAADRANCSSSQANALLYDNFRIQVTSGVPAPIFGIFPGAIAQSMFVDGTIRGANCQTTPCWPGNRGSDLDPTGGTLHNIAVHDNWNAQLGDSITVAVVTGLRKNGMGINWKDGLDLTIAAGEDYQARHNGSYNAAFDFPRMIYRLFDPATKTWSAFDSCQIYANVSVAPTDTTILGSEYAINWPPDDKLRAGASLPGGFSINGNTTYASLRFLPRGTRMQYYFKGVDINGGTSYTFSSDNLAREVEDLPILPGVGGLRAPDIIEFRVLPSVYAAGPAGSLLENRTDTPLLNLDGTYTTWSYGYDPVTQALRGLGVRADRYRMLQGYDLASNIGGHELPDKRPGQLSNFFPNYLEYPIADSLAKWYRIMIQSGHHKTVTAFDEQDATLAEQWWRRDTGPDQGDRCFFVSGDDMFNNLINSTTVDNTLQLSLAQNVFGVSSCANAWSGTGTTPYPAIDDRFSAPGAGPGLAAPGTFTYPLDGGCPGANRFDALSKVADSTAQSVAFYPNAQVVGIARSRELDSVADKDRSKALGYGFSFQFIRDPAVAPTTQNYARSGVENRMRMLYKFLTSCRGARTLAASDTGRCWPCPSPATAPGIPSMQADWAGQTVGFQTSTYGPLYPIQAGALATAVEEPAAETPPHVNALLQNRPNPFNPETVIPYSIAIRGRVEIRVFDIMGRTVRTLVDRVETAGIHVVRWNGKTDDGARVASGVYFYRITYPSGEFSAKKLMIVR</sequence>
<evidence type="ECO:0000313" key="4">
    <source>
        <dbReference type="EMBL" id="TMQ65406.1"/>
    </source>
</evidence>
<name>A0A538TP42_UNCEI</name>
<dbReference type="AlphaFoldDB" id="A0A538TP42"/>
<dbReference type="Gene3D" id="2.60.40.4070">
    <property type="match status" value="1"/>
</dbReference>
<evidence type="ECO:0000256" key="2">
    <source>
        <dbReference type="SAM" id="SignalP"/>
    </source>
</evidence>
<evidence type="ECO:0000313" key="5">
    <source>
        <dbReference type="Proteomes" id="UP000317691"/>
    </source>
</evidence>
<dbReference type="Pfam" id="PF13860">
    <property type="entry name" value="FlgD_ig"/>
    <property type="match status" value="1"/>
</dbReference>
<dbReference type="NCBIfam" id="TIGR04183">
    <property type="entry name" value="Por_Secre_tail"/>
    <property type="match status" value="1"/>
</dbReference>
<protein>
    <submittedName>
        <fullName evidence="4">T9SS type A sorting domain-containing protein</fullName>
    </submittedName>
</protein>
<keyword evidence="2" id="KW-0732">Signal</keyword>
<feature type="compositionally biased region" description="Polar residues" evidence="1">
    <location>
        <begin position="88"/>
        <end position="106"/>
    </location>
</feature>
<reference evidence="4 5" key="1">
    <citation type="journal article" date="2019" name="Nat. Microbiol.">
        <title>Mediterranean grassland soil C-N compound turnover is dependent on rainfall and depth, and is mediated by genomically divergent microorganisms.</title>
        <authorList>
            <person name="Diamond S."/>
            <person name="Andeer P.F."/>
            <person name="Li Z."/>
            <person name="Crits-Christoph A."/>
            <person name="Burstein D."/>
            <person name="Anantharaman K."/>
            <person name="Lane K.R."/>
            <person name="Thomas B.C."/>
            <person name="Pan C."/>
            <person name="Northen T.R."/>
            <person name="Banfield J.F."/>
        </authorList>
    </citation>
    <scope>NUCLEOTIDE SEQUENCE [LARGE SCALE GENOMIC DNA]</scope>
    <source>
        <strain evidence="4">WS_9</strain>
    </source>
</reference>
<proteinExistence type="predicted"/>
<gene>
    <name evidence="4" type="ORF">E6K79_04955</name>
</gene>
<accession>A0A538TP42</accession>
<dbReference type="EMBL" id="VBOZ01000013">
    <property type="protein sequence ID" value="TMQ65406.1"/>
    <property type="molecule type" value="Genomic_DNA"/>
</dbReference>
<dbReference type="Proteomes" id="UP000317691">
    <property type="component" value="Unassembled WGS sequence"/>
</dbReference>
<feature type="chain" id="PRO_5022197609" evidence="2">
    <location>
        <begin position="26"/>
        <end position="1239"/>
    </location>
</feature>
<organism evidence="4 5">
    <name type="scientific">Eiseniibacteriota bacterium</name>
    <dbReference type="NCBI Taxonomy" id="2212470"/>
    <lineage>
        <taxon>Bacteria</taxon>
        <taxon>Candidatus Eiseniibacteriota</taxon>
    </lineage>
</organism>
<feature type="region of interest" description="Disordered" evidence="1">
    <location>
        <begin position="85"/>
        <end position="106"/>
    </location>
</feature>
<dbReference type="InterPro" id="IPR026444">
    <property type="entry name" value="Secre_tail"/>
</dbReference>
<feature type="domain" description="FlgD/Vpr Ig-like" evidence="3">
    <location>
        <begin position="1174"/>
        <end position="1226"/>
    </location>
</feature>
<comment type="caution">
    <text evidence="4">The sequence shown here is derived from an EMBL/GenBank/DDBJ whole genome shotgun (WGS) entry which is preliminary data.</text>
</comment>
<dbReference type="InterPro" id="IPR025965">
    <property type="entry name" value="FlgD/Vpr_Ig-like"/>
</dbReference>
<feature type="signal peptide" evidence="2">
    <location>
        <begin position="1"/>
        <end position="25"/>
    </location>
</feature>